<feature type="signal peptide" evidence="3">
    <location>
        <begin position="1"/>
        <end position="22"/>
    </location>
</feature>
<dbReference type="SUPFAM" id="SSF48619">
    <property type="entry name" value="Phospholipase A2, PLA2"/>
    <property type="match status" value="1"/>
</dbReference>
<comment type="subcellular location">
    <subcellularLocation>
        <location evidence="1">Secreted</location>
    </subcellularLocation>
</comment>
<dbReference type="PANTHER" id="PTHR34228">
    <property type="entry name" value="PROTEIN CBG09474-RELATED"/>
    <property type="match status" value="1"/>
</dbReference>
<evidence type="ECO:0000313" key="4">
    <source>
        <dbReference type="Proteomes" id="UP000887540"/>
    </source>
</evidence>
<keyword evidence="4" id="KW-1185">Reference proteome</keyword>
<proteinExistence type="predicted"/>
<dbReference type="Gene3D" id="1.20.90.10">
    <property type="entry name" value="Phospholipase A2 domain"/>
    <property type="match status" value="1"/>
</dbReference>
<dbReference type="AlphaFoldDB" id="A0A914CRB3"/>
<dbReference type="InterPro" id="IPR033113">
    <property type="entry name" value="PLA2_histidine"/>
</dbReference>
<name>A0A914CRB3_9BILA</name>
<keyword evidence="2" id="KW-0964">Secreted</keyword>
<dbReference type="InterPro" id="IPR036444">
    <property type="entry name" value="PLipase_A2_dom_sf"/>
</dbReference>
<evidence type="ECO:0000256" key="3">
    <source>
        <dbReference type="SAM" id="SignalP"/>
    </source>
</evidence>
<organism evidence="4 5">
    <name type="scientific">Acrobeloides nanus</name>
    <dbReference type="NCBI Taxonomy" id="290746"/>
    <lineage>
        <taxon>Eukaryota</taxon>
        <taxon>Metazoa</taxon>
        <taxon>Ecdysozoa</taxon>
        <taxon>Nematoda</taxon>
        <taxon>Chromadorea</taxon>
        <taxon>Rhabditida</taxon>
        <taxon>Tylenchina</taxon>
        <taxon>Cephalobomorpha</taxon>
        <taxon>Cephaloboidea</taxon>
        <taxon>Cephalobidae</taxon>
        <taxon>Acrobeloides</taxon>
    </lineage>
</organism>
<evidence type="ECO:0000256" key="1">
    <source>
        <dbReference type="ARBA" id="ARBA00004613"/>
    </source>
</evidence>
<keyword evidence="3" id="KW-0732">Signal</keyword>
<sequence>MMNLKSPLLHLAFPLMIKASLAEWHCGAGPVTGMCAAIATATCDHANIDKCCWIHDRCYEKLHLNQTYCDDEFCNCLNSIPGNMYCQTLVHELWDNLVYHTK</sequence>
<dbReference type="GO" id="GO:0006644">
    <property type="term" value="P:phospholipid metabolic process"/>
    <property type="evidence" value="ECO:0007669"/>
    <property type="project" value="InterPro"/>
</dbReference>
<accession>A0A914CRB3</accession>
<dbReference type="GO" id="GO:0004623">
    <property type="term" value="F:phospholipase A2 activity"/>
    <property type="evidence" value="ECO:0007669"/>
    <property type="project" value="InterPro"/>
</dbReference>
<evidence type="ECO:0000313" key="5">
    <source>
        <dbReference type="WBParaSite" id="ACRNAN_scaffold136.g28437.t1"/>
    </source>
</evidence>
<reference evidence="5" key="1">
    <citation type="submission" date="2022-11" db="UniProtKB">
        <authorList>
            <consortium name="WormBaseParasite"/>
        </authorList>
    </citation>
    <scope>IDENTIFICATION</scope>
</reference>
<dbReference type="Proteomes" id="UP000887540">
    <property type="component" value="Unplaced"/>
</dbReference>
<dbReference type="PROSITE" id="PS00118">
    <property type="entry name" value="PA2_HIS"/>
    <property type="match status" value="1"/>
</dbReference>
<evidence type="ECO:0000256" key="2">
    <source>
        <dbReference type="ARBA" id="ARBA00022525"/>
    </source>
</evidence>
<protein>
    <submittedName>
        <fullName evidence="5">Phospholipase A2</fullName>
    </submittedName>
</protein>
<dbReference type="GO" id="GO:0050482">
    <property type="term" value="P:arachidonate secretion"/>
    <property type="evidence" value="ECO:0007669"/>
    <property type="project" value="InterPro"/>
</dbReference>
<feature type="chain" id="PRO_5037103334" evidence="3">
    <location>
        <begin position="23"/>
        <end position="102"/>
    </location>
</feature>
<dbReference type="GO" id="GO:0005576">
    <property type="term" value="C:extracellular region"/>
    <property type="evidence" value="ECO:0007669"/>
    <property type="project" value="UniProtKB-SubCell"/>
</dbReference>
<dbReference type="InterPro" id="IPR053322">
    <property type="entry name" value="PLA2-like"/>
</dbReference>
<dbReference type="WBParaSite" id="ACRNAN_scaffold136.g28437.t1">
    <property type="protein sequence ID" value="ACRNAN_scaffold136.g28437.t1"/>
    <property type="gene ID" value="ACRNAN_scaffold136.g28437"/>
</dbReference>